<feature type="domain" description="FAD/NAD(P)-binding" evidence="18">
    <location>
        <begin position="5"/>
        <end position="324"/>
    </location>
</feature>
<feature type="binding site" evidence="14">
    <location>
        <begin position="315"/>
        <end position="318"/>
    </location>
    <ligand>
        <name>FAD</name>
        <dbReference type="ChEBI" id="CHEBI:57692"/>
    </ligand>
</feature>
<proteinExistence type="inferred from homology"/>
<accession>A0AAW7JV04</accession>
<dbReference type="InterPro" id="IPR023753">
    <property type="entry name" value="FAD/NAD-binding_dom"/>
</dbReference>
<comment type="similarity">
    <text evidence="2 16">Belongs to the class-I pyridine nucleotide-disulfide oxidoreductase family.</text>
</comment>
<dbReference type="GO" id="GO:0006103">
    <property type="term" value="P:2-oxoglutarate metabolic process"/>
    <property type="evidence" value="ECO:0007669"/>
    <property type="project" value="TreeGrafter"/>
</dbReference>
<dbReference type="PANTHER" id="PTHR22912">
    <property type="entry name" value="DISULFIDE OXIDOREDUCTASE"/>
    <property type="match status" value="1"/>
</dbReference>
<dbReference type="PRINTS" id="PR00411">
    <property type="entry name" value="PNDRDTASEI"/>
</dbReference>
<evidence type="ECO:0000256" key="5">
    <source>
        <dbReference type="ARBA" id="ARBA00022490"/>
    </source>
</evidence>
<comment type="subcellular location">
    <subcellularLocation>
        <location evidence="1">Cytoplasm</location>
    </subcellularLocation>
</comment>
<feature type="binding site" evidence="14">
    <location>
        <position position="309"/>
    </location>
    <ligand>
        <name>FAD</name>
        <dbReference type="ChEBI" id="CHEBI:57692"/>
    </ligand>
</feature>
<name>A0AAW7JV04_9BACT</name>
<feature type="binding site" evidence="14">
    <location>
        <begin position="137"/>
        <end position="139"/>
    </location>
    <ligand>
        <name>FAD</name>
        <dbReference type="ChEBI" id="CHEBI:57692"/>
    </ligand>
</feature>
<evidence type="ECO:0000256" key="7">
    <source>
        <dbReference type="ARBA" id="ARBA00022827"/>
    </source>
</evidence>
<keyword evidence="11 16" id="KW-0676">Redox-active center</keyword>
<evidence type="ECO:0000256" key="15">
    <source>
        <dbReference type="PIRSR" id="PIRSR000350-4"/>
    </source>
</evidence>
<keyword evidence="5" id="KW-0963">Cytoplasm</keyword>
<dbReference type="AlphaFoldDB" id="A0AAW7JV04"/>
<dbReference type="InterPro" id="IPR036188">
    <property type="entry name" value="FAD/NAD-bd_sf"/>
</dbReference>
<dbReference type="SUPFAM" id="SSF55424">
    <property type="entry name" value="FAD/NAD-linked reductases, dimerisation (C-terminal) domain"/>
    <property type="match status" value="1"/>
</dbReference>
<keyword evidence="7 14" id="KW-0274">FAD</keyword>
<dbReference type="RefSeq" id="WP_289825414.1">
    <property type="nucleotide sequence ID" value="NZ_JAUEIE010000006.1"/>
</dbReference>
<evidence type="ECO:0000313" key="20">
    <source>
        <dbReference type="EMBL" id="MDN0025636.1"/>
    </source>
</evidence>
<evidence type="ECO:0000256" key="4">
    <source>
        <dbReference type="ARBA" id="ARBA00016961"/>
    </source>
</evidence>
<evidence type="ECO:0000256" key="3">
    <source>
        <dbReference type="ARBA" id="ARBA00012608"/>
    </source>
</evidence>
<evidence type="ECO:0000313" key="21">
    <source>
        <dbReference type="Proteomes" id="UP001167831"/>
    </source>
</evidence>
<keyword evidence="10" id="KW-1015">Disulfide bond</keyword>
<dbReference type="FunFam" id="3.30.390.30:FF:000001">
    <property type="entry name" value="Dihydrolipoyl dehydrogenase"/>
    <property type="match status" value="1"/>
</dbReference>
<evidence type="ECO:0000313" key="19">
    <source>
        <dbReference type="EMBL" id="MDN0022883.1"/>
    </source>
</evidence>
<gene>
    <name evidence="20" type="primary">lpdA</name>
    <name evidence="19" type="ORF">QVN81_07615</name>
    <name evidence="20" type="ORF">QVN84_08920</name>
</gene>
<feature type="domain" description="Pyridine nucleotide-disulphide oxidoreductase dimerisation" evidence="17">
    <location>
        <begin position="343"/>
        <end position="447"/>
    </location>
</feature>
<comment type="miscellaneous">
    <text evidence="16">The active site is a redox-active disulfide bond.</text>
</comment>
<evidence type="ECO:0000256" key="13">
    <source>
        <dbReference type="PIRSR" id="PIRSR000350-2"/>
    </source>
</evidence>
<comment type="catalytic activity">
    <reaction evidence="12 16">
        <text>N(6)-[(R)-dihydrolipoyl]-L-lysyl-[protein] + NAD(+) = N(6)-[(R)-lipoyl]-L-lysyl-[protein] + NADH + H(+)</text>
        <dbReference type="Rhea" id="RHEA:15045"/>
        <dbReference type="Rhea" id="RHEA-COMP:10474"/>
        <dbReference type="Rhea" id="RHEA-COMP:10475"/>
        <dbReference type="ChEBI" id="CHEBI:15378"/>
        <dbReference type="ChEBI" id="CHEBI:57540"/>
        <dbReference type="ChEBI" id="CHEBI:57945"/>
        <dbReference type="ChEBI" id="CHEBI:83099"/>
        <dbReference type="ChEBI" id="CHEBI:83100"/>
        <dbReference type="EC" id="1.8.1.4"/>
    </reaction>
</comment>
<dbReference type="SUPFAM" id="SSF51905">
    <property type="entry name" value="FAD/NAD(P)-binding domain"/>
    <property type="match status" value="1"/>
</dbReference>
<comment type="cofactor">
    <cofactor evidence="14 16">
        <name>FAD</name>
        <dbReference type="ChEBI" id="CHEBI:57692"/>
    </cofactor>
    <text evidence="14 16">Binds 1 FAD per subunit.</text>
</comment>
<evidence type="ECO:0000259" key="17">
    <source>
        <dbReference type="Pfam" id="PF02852"/>
    </source>
</evidence>
<feature type="binding site" evidence="14">
    <location>
        <position position="269"/>
    </location>
    <ligand>
        <name>NAD(+)</name>
        <dbReference type="ChEBI" id="CHEBI:57540"/>
    </ligand>
</feature>
<sequence>MVKTDLIIIGSGPGGYRSACYAAARGLSVTVFESAEAGGTCLNCGCIPTKSLCRNAEVIDTLRDASALGLESLSYTLDFGKIMERKNSVVAQLRNGVETLMRTPGITFVNKKAKLTSGHTVVTDEEEYTAGDIIIATGSHAKIPPIKGAQLQGVVTSTELLDIPSVPKRLCIVGAGVIGMEFASAFSSFGSEVTVVEFMKEALPTLDSDIAKRLRQTIGKRGVTFHMQTAVKEIEEKTDSCGARVLNVITDKKGKTLEVEADTVLIATGRSANTDGLGLEEAGIEYDSKGIHTDDDFATNVPHIYAIGDVNGKCMLAHAATFQGIHVVNHILGTPDGIRPDIMPSAIFTNPEAASVGLSEDRCKELGLEYTCKKGFFRSNGKALAMNETDGMVKLISDSDGRIIGCHMFGAHASDMVQEITALMNTGVTTRRLAEIIHIHPTLSEILCDMCLG</sequence>
<dbReference type="NCBIfam" id="TIGR01350">
    <property type="entry name" value="lipoamide_DH"/>
    <property type="match status" value="1"/>
</dbReference>
<dbReference type="EC" id="1.8.1.4" evidence="3 16"/>
<dbReference type="PROSITE" id="PS00076">
    <property type="entry name" value="PYRIDINE_REDOX_1"/>
    <property type="match status" value="1"/>
</dbReference>
<dbReference type="InterPro" id="IPR006258">
    <property type="entry name" value="Lipoamide_DH"/>
</dbReference>
<dbReference type="GO" id="GO:0004148">
    <property type="term" value="F:dihydrolipoyl dehydrogenase (NADH) activity"/>
    <property type="evidence" value="ECO:0007669"/>
    <property type="project" value="UniProtKB-EC"/>
</dbReference>
<dbReference type="InterPro" id="IPR004099">
    <property type="entry name" value="Pyr_nucl-diS_OxRdtase_dimer"/>
</dbReference>
<dbReference type="PRINTS" id="PR00368">
    <property type="entry name" value="FADPNR"/>
</dbReference>
<dbReference type="Pfam" id="PF02852">
    <property type="entry name" value="Pyr_redox_dim"/>
    <property type="match status" value="1"/>
</dbReference>
<keyword evidence="14" id="KW-0547">Nucleotide-binding</keyword>
<dbReference type="PIRSF" id="PIRSF000350">
    <property type="entry name" value="Mercury_reductase_MerA"/>
    <property type="match status" value="1"/>
</dbReference>
<dbReference type="Proteomes" id="UP001167831">
    <property type="component" value="Unassembled WGS sequence"/>
</dbReference>
<dbReference type="Gene3D" id="3.50.50.60">
    <property type="entry name" value="FAD/NAD(P)-binding domain"/>
    <property type="match status" value="2"/>
</dbReference>
<evidence type="ECO:0000256" key="11">
    <source>
        <dbReference type="ARBA" id="ARBA00023284"/>
    </source>
</evidence>
<evidence type="ECO:0000256" key="12">
    <source>
        <dbReference type="ARBA" id="ARBA00049187"/>
    </source>
</evidence>
<evidence type="ECO:0000256" key="1">
    <source>
        <dbReference type="ARBA" id="ARBA00004496"/>
    </source>
</evidence>
<dbReference type="InterPro" id="IPR012999">
    <property type="entry name" value="Pyr_OxRdtase_I_AS"/>
</dbReference>
<organism evidence="20 22">
    <name type="scientific">Leyella lascolaii</name>
    <dbReference type="NCBI Taxonomy" id="1776379"/>
    <lineage>
        <taxon>Bacteria</taxon>
        <taxon>Pseudomonadati</taxon>
        <taxon>Bacteroidota</taxon>
        <taxon>Bacteroidia</taxon>
        <taxon>Bacteroidales</taxon>
        <taxon>Prevotellaceae</taxon>
        <taxon>Leyella</taxon>
    </lineage>
</organism>
<evidence type="ECO:0000256" key="10">
    <source>
        <dbReference type="ARBA" id="ARBA00023157"/>
    </source>
</evidence>
<keyword evidence="21" id="KW-1185">Reference proteome</keyword>
<evidence type="ECO:0000256" key="9">
    <source>
        <dbReference type="ARBA" id="ARBA00023027"/>
    </source>
</evidence>
<feature type="active site" description="Proton acceptor" evidence="13">
    <location>
        <position position="440"/>
    </location>
</feature>
<dbReference type="InterPro" id="IPR050151">
    <property type="entry name" value="Class-I_Pyr_Nuc-Dis_Oxidored"/>
</dbReference>
<dbReference type="InterPro" id="IPR016156">
    <property type="entry name" value="FAD/NAD-linked_Rdtase_dimer_sf"/>
</dbReference>
<reference evidence="20" key="2">
    <citation type="submission" date="2023-08" db="EMBL/GenBank/DDBJ databases">
        <title>Identification and characterization of horizontal gene transfer across gut microbiota members of farm animals based on homology search.</title>
        <authorList>
            <person name="Schwarzerova J."/>
            <person name="Nykrynova M."/>
            <person name="Jureckova K."/>
            <person name="Cejkova D."/>
            <person name="Rychlik I."/>
        </authorList>
    </citation>
    <scope>NUCLEOTIDE SEQUENCE</scope>
    <source>
        <strain evidence="20">ET15</strain>
        <strain evidence="19">ET37</strain>
    </source>
</reference>
<evidence type="ECO:0000256" key="8">
    <source>
        <dbReference type="ARBA" id="ARBA00023002"/>
    </source>
</evidence>
<keyword evidence="9 14" id="KW-0520">NAD</keyword>
<evidence type="ECO:0000256" key="6">
    <source>
        <dbReference type="ARBA" id="ARBA00022630"/>
    </source>
</evidence>
<dbReference type="PANTHER" id="PTHR22912:SF217">
    <property type="entry name" value="DIHYDROLIPOYL DEHYDROGENASE"/>
    <property type="match status" value="1"/>
</dbReference>
<dbReference type="EMBL" id="JAUEIF010000007">
    <property type="protein sequence ID" value="MDN0025636.1"/>
    <property type="molecule type" value="Genomic_DNA"/>
</dbReference>
<dbReference type="GO" id="GO:0050660">
    <property type="term" value="F:flavin adenine dinucleotide binding"/>
    <property type="evidence" value="ECO:0007669"/>
    <property type="project" value="InterPro"/>
</dbReference>
<dbReference type="Gene3D" id="3.30.390.30">
    <property type="match status" value="1"/>
</dbReference>
<dbReference type="EMBL" id="JAUEIE010000006">
    <property type="protein sequence ID" value="MDN0022883.1"/>
    <property type="molecule type" value="Genomic_DNA"/>
</dbReference>
<feature type="binding site" evidence="14">
    <location>
        <begin position="174"/>
        <end position="181"/>
    </location>
    <ligand>
        <name>NAD(+)</name>
        <dbReference type="ChEBI" id="CHEBI:57540"/>
    </ligand>
</feature>
<dbReference type="Pfam" id="PF07992">
    <property type="entry name" value="Pyr_redox_2"/>
    <property type="match status" value="1"/>
</dbReference>
<feature type="binding site" evidence="14">
    <location>
        <position position="197"/>
    </location>
    <ligand>
        <name>NAD(+)</name>
        <dbReference type="ChEBI" id="CHEBI:57540"/>
    </ligand>
</feature>
<keyword evidence="6 16" id="KW-0285">Flavoprotein</keyword>
<reference evidence="20" key="1">
    <citation type="submission" date="2023-06" db="EMBL/GenBank/DDBJ databases">
        <authorList>
            <person name="Zeman M."/>
            <person name="Kubasova T."/>
            <person name="Jahodarova E."/>
            <person name="Nykrynova M."/>
            <person name="Rychlik I."/>
        </authorList>
    </citation>
    <scope>NUCLEOTIDE SEQUENCE</scope>
    <source>
        <strain evidence="20">ET15</strain>
        <strain evidence="19">ET37</strain>
    </source>
</reference>
<feature type="disulfide bond" description="Redox-active" evidence="15">
    <location>
        <begin position="41"/>
        <end position="46"/>
    </location>
</feature>
<dbReference type="GO" id="GO:0005737">
    <property type="term" value="C:cytoplasm"/>
    <property type="evidence" value="ECO:0007669"/>
    <property type="project" value="UniProtKB-SubCell"/>
</dbReference>
<keyword evidence="8 16" id="KW-0560">Oxidoreductase</keyword>
<evidence type="ECO:0000256" key="16">
    <source>
        <dbReference type="RuleBase" id="RU003692"/>
    </source>
</evidence>
<comment type="caution">
    <text evidence="20">The sequence shown here is derived from an EMBL/GenBank/DDBJ whole genome shotgun (WGS) entry which is preliminary data.</text>
</comment>
<protein>
    <recommendedName>
        <fullName evidence="4 16">Dihydrolipoyl dehydrogenase</fullName>
        <ecNumber evidence="3 16">1.8.1.4</ecNumber>
    </recommendedName>
</protein>
<evidence type="ECO:0000256" key="14">
    <source>
        <dbReference type="PIRSR" id="PIRSR000350-3"/>
    </source>
</evidence>
<feature type="binding site" evidence="14">
    <location>
        <position position="50"/>
    </location>
    <ligand>
        <name>FAD</name>
        <dbReference type="ChEBI" id="CHEBI:57692"/>
    </ligand>
</feature>
<evidence type="ECO:0000259" key="18">
    <source>
        <dbReference type="Pfam" id="PF07992"/>
    </source>
</evidence>
<evidence type="ECO:0000313" key="22">
    <source>
        <dbReference type="Proteomes" id="UP001168478"/>
    </source>
</evidence>
<dbReference type="Proteomes" id="UP001168478">
    <property type="component" value="Unassembled WGS sequence"/>
</dbReference>
<evidence type="ECO:0000256" key="2">
    <source>
        <dbReference type="ARBA" id="ARBA00007532"/>
    </source>
</evidence>
<dbReference type="InterPro" id="IPR001100">
    <property type="entry name" value="Pyr_nuc-diS_OxRdtase"/>
</dbReference>